<dbReference type="GO" id="GO:1990281">
    <property type="term" value="C:efflux pump complex"/>
    <property type="evidence" value="ECO:0007669"/>
    <property type="project" value="TreeGrafter"/>
</dbReference>
<evidence type="ECO:0000256" key="7">
    <source>
        <dbReference type="ARBA" id="ARBA00023237"/>
    </source>
</evidence>
<evidence type="ECO:0000256" key="2">
    <source>
        <dbReference type="ARBA" id="ARBA00007613"/>
    </source>
</evidence>
<dbReference type="SUPFAM" id="SSF56954">
    <property type="entry name" value="Outer membrane efflux proteins (OEP)"/>
    <property type="match status" value="1"/>
</dbReference>
<keyword evidence="5" id="KW-0812">Transmembrane</keyword>
<keyword evidence="4" id="KW-1134">Transmembrane beta strand</keyword>
<dbReference type="GO" id="GO:0015562">
    <property type="term" value="F:efflux transmembrane transporter activity"/>
    <property type="evidence" value="ECO:0007669"/>
    <property type="project" value="InterPro"/>
</dbReference>
<dbReference type="GO" id="GO:0009279">
    <property type="term" value="C:cell outer membrane"/>
    <property type="evidence" value="ECO:0007669"/>
    <property type="project" value="UniProtKB-SubCell"/>
</dbReference>
<protein>
    <submittedName>
        <fullName evidence="8">Outer membrane protein TolC</fullName>
    </submittedName>
</protein>
<dbReference type="Gene3D" id="1.20.1600.10">
    <property type="entry name" value="Outer membrane efflux proteins (OEP)"/>
    <property type="match status" value="1"/>
</dbReference>
<evidence type="ECO:0000256" key="3">
    <source>
        <dbReference type="ARBA" id="ARBA00022448"/>
    </source>
</evidence>
<evidence type="ECO:0000256" key="4">
    <source>
        <dbReference type="ARBA" id="ARBA00022452"/>
    </source>
</evidence>
<organism evidence="8 9">
    <name type="scientific">Bryocella elongata</name>
    <dbReference type="NCBI Taxonomy" id="863522"/>
    <lineage>
        <taxon>Bacteria</taxon>
        <taxon>Pseudomonadati</taxon>
        <taxon>Acidobacteriota</taxon>
        <taxon>Terriglobia</taxon>
        <taxon>Terriglobales</taxon>
        <taxon>Acidobacteriaceae</taxon>
        <taxon>Bryocella</taxon>
    </lineage>
</organism>
<evidence type="ECO:0000256" key="5">
    <source>
        <dbReference type="ARBA" id="ARBA00022692"/>
    </source>
</evidence>
<dbReference type="PANTHER" id="PTHR30026">
    <property type="entry name" value="OUTER MEMBRANE PROTEIN TOLC"/>
    <property type="match status" value="1"/>
</dbReference>
<keyword evidence="3" id="KW-0813">Transport</keyword>
<dbReference type="InterPro" id="IPR051906">
    <property type="entry name" value="TolC-like"/>
</dbReference>
<accession>A0A1H5T5F6</accession>
<gene>
    <name evidence="8" type="ORF">SAMN05421819_0459</name>
</gene>
<name>A0A1H5T5F6_9BACT</name>
<evidence type="ECO:0000313" key="8">
    <source>
        <dbReference type="EMBL" id="SEF57321.1"/>
    </source>
</evidence>
<dbReference type="Pfam" id="PF02321">
    <property type="entry name" value="OEP"/>
    <property type="match status" value="2"/>
</dbReference>
<comment type="subcellular location">
    <subcellularLocation>
        <location evidence="1">Cell outer membrane</location>
    </subcellularLocation>
</comment>
<sequence>MKTSRNARRKRRLDRSVHGRPVSTALLYGLLAFAPLAYAQNRMDQSPSTVAGAPKIDFRTAGRLNWLFSDYRTPVAQPSRAGNSDRVARLIRDGKLQLTLQDAIQLAIENNFDVELRRYDLAVAETEILRAKGGGQLRGVPTSISELPSGEGGPGEPLLTAVGGYTPVVQLPSSSADLATITGTQSDLSILSATPYSAGSGIPAFDPSVSANVALSQTVYPQSDAFSTGSNYFSSHTLGGSALYSQGFSTGTVLSASLQGNRLNEASTRLNLNPFVSGSLNVSVVQPLLRGFGIHVNRRFISIAKSESSIEADVFRQQLIATISDVTRLYWDLVSLQQDLRVKHESLLAAERLNQDTKNEVDLGTQAPVDLTSAMAQVASNRQALINAQGLVLQQELLLKEVLTRKGISDSSVASASIDALTQIAPPVADQTPQLADLLDSAMKQRPDLALAEAQEQSSRAALTGSRNALLPEFNLIASMQNNGGAGTVSANLVASSGTTSTAPPSNLVGGYGSVLGQIFRRDFPDYTVGAQVSIPVRNRIARADAARDDIQYRQSEVRVQQLRSQVRLQVGNAYIAMQQASESYHAAVEARRLQEEALDVQQAKFEAGVATAYEVLQYQSGVAEARSAEVSALGVYAKAKSALQRATGATLIDNGITIDTTLSPR</sequence>
<dbReference type="Proteomes" id="UP000236728">
    <property type="component" value="Unassembled WGS sequence"/>
</dbReference>
<reference evidence="8 9" key="1">
    <citation type="submission" date="2016-10" db="EMBL/GenBank/DDBJ databases">
        <authorList>
            <person name="de Groot N.N."/>
        </authorList>
    </citation>
    <scope>NUCLEOTIDE SEQUENCE [LARGE SCALE GENOMIC DNA]</scope>
    <source>
        <strain evidence="8 9">DSM 22489</strain>
    </source>
</reference>
<dbReference type="GO" id="GO:0015288">
    <property type="term" value="F:porin activity"/>
    <property type="evidence" value="ECO:0007669"/>
    <property type="project" value="TreeGrafter"/>
</dbReference>
<keyword evidence="9" id="KW-1185">Reference proteome</keyword>
<evidence type="ECO:0000256" key="1">
    <source>
        <dbReference type="ARBA" id="ARBA00004442"/>
    </source>
</evidence>
<proteinExistence type="inferred from homology"/>
<dbReference type="InterPro" id="IPR003423">
    <property type="entry name" value="OMP_efflux"/>
</dbReference>
<dbReference type="EMBL" id="FNVA01000001">
    <property type="protein sequence ID" value="SEF57321.1"/>
    <property type="molecule type" value="Genomic_DNA"/>
</dbReference>
<evidence type="ECO:0000256" key="6">
    <source>
        <dbReference type="ARBA" id="ARBA00023136"/>
    </source>
</evidence>
<keyword evidence="7" id="KW-0998">Cell outer membrane</keyword>
<dbReference type="AlphaFoldDB" id="A0A1H5T5F6"/>
<keyword evidence="6" id="KW-0472">Membrane</keyword>
<dbReference type="PANTHER" id="PTHR30026:SF23">
    <property type="entry name" value="TO APRF-PUTATIVE OUTER MEMBRANE EFFLUX PROTEIN OR SECRETED ALKALINE PHOSPHATASE-RELATED"/>
    <property type="match status" value="1"/>
</dbReference>
<evidence type="ECO:0000313" key="9">
    <source>
        <dbReference type="Proteomes" id="UP000236728"/>
    </source>
</evidence>
<comment type="similarity">
    <text evidence="2">Belongs to the outer membrane factor (OMF) (TC 1.B.17) family.</text>
</comment>